<keyword evidence="1" id="KW-1185">Reference proteome</keyword>
<dbReference type="WBParaSite" id="ALUE_0000419301-mRNA-1">
    <property type="protein sequence ID" value="ALUE_0000419301-mRNA-1"/>
    <property type="gene ID" value="ALUE_0000419301"/>
</dbReference>
<accession>A0A0M3HQ74</accession>
<sequence length="69" mass="7775">MHSSYAYSHKFLVTAVHRFLLRSAYPVKKRDKELAGQKYLLEWLAIGAASFNGQAKQTVLLRNAVGNIP</sequence>
<organism evidence="1 2">
    <name type="scientific">Ascaris lumbricoides</name>
    <name type="common">Giant roundworm</name>
    <dbReference type="NCBI Taxonomy" id="6252"/>
    <lineage>
        <taxon>Eukaryota</taxon>
        <taxon>Metazoa</taxon>
        <taxon>Ecdysozoa</taxon>
        <taxon>Nematoda</taxon>
        <taxon>Chromadorea</taxon>
        <taxon>Rhabditida</taxon>
        <taxon>Spirurina</taxon>
        <taxon>Ascaridomorpha</taxon>
        <taxon>Ascaridoidea</taxon>
        <taxon>Ascarididae</taxon>
        <taxon>Ascaris</taxon>
    </lineage>
</organism>
<dbReference type="Proteomes" id="UP000036681">
    <property type="component" value="Unplaced"/>
</dbReference>
<evidence type="ECO:0000313" key="2">
    <source>
        <dbReference type="WBParaSite" id="ALUE_0000419301-mRNA-1"/>
    </source>
</evidence>
<reference evidence="2" key="1">
    <citation type="submission" date="2017-02" db="UniProtKB">
        <authorList>
            <consortium name="WormBaseParasite"/>
        </authorList>
    </citation>
    <scope>IDENTIFICATION</scope>
</reference>
<dbReference type="AlphaFoldDB" id="A0A0M3HQ74"/>
<name>A0A0M3HQ74_ASCLU</name>
<protein>
    <submittedName>
        <fullName evidence="2">DUF4372 domain-containing protein</fullName>
    </submittedName>
</protein>
<evidence type="ECO:0000313" key="1">
    <source>
        <dbReference type="Proteomes" id="UP000036681"/>
    </source>
</evidence>
<proteinExistence type="predicted"/>